<evidence type="ECO:0000259" key="1">
    <source>
        <dbReference type="Pfam" id="PF18962"/>
    </source>
</evidence>
<proteinExistence type="predicted"/>
<dbReference type="Pfam" id="PF18962">
    <property type="entry name" value="Por_Secre_tail"/>
    <property type="match status" value="1"/>
</dbReference>
<feature type="domain" description="Secretion system C-terminal sorting" evidence="1">
    <location>
        <begin position="453"/>
        <end position="512"/>
    </location>
</feature>
<gene>
    <name evidence="2" type="ORF">J2I47_24390</name>
</gene>
<dbReference type="EMBL" id="JAFMYV010000016">
    <property type="protein sequence ID" value="MBO0939708.1"/>
    <property type="molecule type" value="Genomic_DNA"/>
</dbReference>
<name>A0A939GNI6_9BACT</name>
<comment type="caution">
    <text evidence="2">The sequence shown here is derived from an EMBL/GenBank/DDBJ whole genome shotgun (WGS) entry which is preliminary data.</text>
</comment>
<dbReference type="InterPro" id="IPR026444">
    <property type="entry name" value="Secre_tail"/>
</dbReference>
<dbReference type="AlphaFoldDB" id="A0A939GNI6"/>
<dbReference type="InterPro" id="IPR013785">
    <property type="entry name" value="Aldolase_TIM"/>
</dbReference>
<reference evidence="2" key="1">
    <citation type="submission" date="2021-03" db="EMBL/GenBank/DDBJ databases">
        <title>Fibrella sp. HMF5335 genome sequencing and assembly.</title>
        <authorList>
            <person name="Kang H."/>
            <person name="Kim H."/>
            <person name="Bae S."/>
            <person name="Joh K."/>
        </authorList>
    </citation>
    <scope>NUCLEOTIDE SEQUENCE</scope>
    <source>
        <strain evidence="2">HMF5335</strain>
    </source>
</reference>
<dbReference type="Proteomes" id="UP000664034">
    <property type="component" value="Unassembled WGS sequence"/>
</dbReference>
<evidence type="ECO:0000313" key="3">
    <source>
        <dbReference type="Proteomes" id="UP000664034"/>
    </source>
</evidence>
<dbReference type="NCBIfam" id="TIGR04183">
    <property type="entry name" value="Por_Secre_tail"/>
    <property type="match status" value="1"/>
</dbReference>
<evidence type="ECO:0000313" key="2">
    <source>
        <dbReference type="EMBL" id="MBO0939708.1"/>
    </source>
</evidence>
<sequence length="519" mass="58496">MGALAQTKCAEQLPFTPVSVPNRVEWSKFSSFSLPDSFTLIYGGPRLAGDANGPLTHGFTHLVRPRPEENAQPRQRALEYSGFAYGLNQPWETLESPWGNDLGVYRSKWTAWLRDQSGGQVNAAGQFVLPAEVLMVDIERVLETDAAILRLKQNTATPAPYRNLADTDFLRQYKRDMTALYATGLRFLREKADLSRTKLSTYSDVPIRNAYANVVANSWTDWTTNPTRLSFLTTDSTGLRLGGAFYDQLDFLSPSSYYYYDYPNPLAPDFLAYSLFQVEANRAWSNKPVLPFVWMRFHECCGNNPNFIPANMAEATAIFPFFSGAKGLWFWDQLSLSTTRQDVHAAYEYFIHGLYRLSQFKQQFTGNYELVIETNARDLMDGRKPVWRGIFNQNQLLVAAHNPYATDGQTTTIPISYKGWQGSITLTGREIAICQYDLSLLATENLALPDLNVYPNPARHELTIIAPQPDAVQLIDLQGRVLRQIPNISGPLRLDISTLPAGLYLIRNGGITKQIVVEK</sequence>
<keyword evidence="3" id="KW-1185">Reference proteome</keyword>
<organism evidence="2 3">
    <name type="scientific">Fibrella rubiginis</name>
    <dbReference type="NCBI Taxonomy" id="2817060"/>
    <lineage>
        <taxon>Bacteria</taxon>
        <taxon>Pseudomonadati</taxon>
        <taxon>Bacteroidota</taxon>
        <taxon>Cytophagia</taxon>
        <taxon>Cytophagales</taxon>
        <taxon>Spirosomataceae</taxon>
        <taxon>Fibrella</taxon>
    </lineage>
</organism>
<protein>
    <submittedName>
        <fullName evidence="2">T9SS type A sorting domain-containing protein</fullName>
    </submittedName>
</protein>
<dbReference type="Gene3D" id="3.20.20.70">
    <property type="entry name" value="Aldolase class I"/>
    <property type="match status" value="1"/>
</dbReference>
<accession>A0A939GNI6</accession>